<protein>
    <submittedName>
        <fullName evidence="1">CDP-paratose 2-epimerase</fullName>
    </submittedName>
</protein>
<dbReference type="RefSeq" id="WP_053549800.1">
    <property type="nucleotide sequence ID" value="NZ_CP010802.1"/>
</dbReference>
<keyword evidence="2" id="KW-1185">Reference proteome</keyword>
<gene>
    <name evidence="1" type="ORF">DSOUD_0820</name>
</gene>
<sequence>MPEHILRDSLTLPLPRPEVFAFFADAANLGRITPPELDFAILSPLPIIMCPGALISYRLHLFGVPFNWTSEITAWSPPDFFVDEQRSGPYRQWIHTHTFSDTADGGTLIEDEVHYRLPRLPLGEVALPLVEKQLQRIFAYRRAAVEKLLLHPGGPEKNTD</sequence>
<dbReference type="AlphaFoldDB" id="A0A0M4DG84"/>
<dbReference type="CDD" id="cd07820">
    <property type="entry name" value="SRPBCC_3"/>
    <property type="match status" value="1"/>
</dbReference>
<dbReference type="KEGG" id="des:DSOUD_0820"/>
<reference evidence="1 2" key="1">
    <citation type="submission" date="2015-07" db="EMBL/GenBank/DDBJ databases">
        <title>Isolation and Genomic Characterization of a Novel Halophilic Metal-Reducing Deltaproteobacterium from the Deep Subsurface.</title>
        <authorList>
            <person name="Badalamenti J.P."/>
            <person name="Summers Z.M."/>
            <person name="Gralnick J.A."/>
            <person name="Bond D.R."/>
        </authorList>
    </citation>
    <scope>NUCLEOTIDE SEQUENCE [LARGE SCALE GENOMIC DNA]</scope>
    <source>
        <strain evidence="1 2">WTL</strain>
    </source>
</reference>
<evidence type="ECO:0000313" key="1">
    <source>
        <dbReference type="EMBL" id="ALC15607.1"/>
    </source>
</evidence>
<dbReference type="EMBL" id="CP010802">
    <property type="protein sequence ID" value="ALC15607.1"/>
    <property type="molecule type" value="Genomic_DNA"/>
</dbReference>
<dbReference type="Gene3D" id="3.30.530.20">
    <property type="match status" value="1"/>
</dbReference>
<dbReference type="SUPFAM" id="SSF55961">
    <property type="entry name" value="Bet v1-like"/>
    <property type="match status" value="1"/>
</dbReference>
<accession>A0A0M4DG84</accession>
<dbReference type="Proteomes" id="UP000057158">
    <property type="component" value="Chromosome"/>
</dbReference>
<organism evidence="1 2">
    <name type="scientific">Desulfuromonas soudanensis</name>
    <dbReference type="NCBI Taxonomy" id="1603606"/>
    <lineage>
        <taxon>Bacteria</taxon>
        <taxon>Pseudomonadati</taxon>
        <taxon>Thermodesulfobacteriota</taxon>
        <taxon>Desulfuromonadia</taxon>
        <taxon>Desulfuromonadales</taxon>
        <taxon>Desulfuromonadaceae</taxon>
        <taxon>Desulfuromonas</taxon>
    </lineage>
</organism>
<proteinExistence type="predicted"/>
<dbReference type="InterPro" id="IPR023393">
    <property type="entry name" value="START-like_dom_sf"/>
</dbReference>
<dbReference type="OrthoDB" id="9801773at2"/>
<evidence type="ECO:0000313" key="2">
    <source>
        <dbReference type="Proteomes" id="UP000057158"/>
    </source>
</evidence>
<name>A0A0M4DG84_9BACT</name>
<dbReference type="PATRIC" id="fig|1603606.3.peg.902"/>